<dbReference type="RefSeq" id="WP_105483560.1">
    <property type="nucleotide sequence ID" value="NZ_NIGF01000007.1"/>
</dbReference>
<organism evidence="4 5">
    <name type="scientific">Abditibacterium utsteinense</name>
    <dbReference type="NCBI Taxonomy" id="1960156"/>
    <lineage>
        <taxon>Bacteria</taxon>
        <taxon>Pseudomonadati</taxon>
        <taxon>Abditibacteriota</taxon>
        <taxon>Abditibacteriia</taxon>
        <taxon>Abditibacteriales</taxon>
        <taxon>Abditibacteriaceae</taxon>
        <taxon>Abditibacterium</taxon>
    </lineage>
</organism>
<comment type="caution">
    <text evidence="4">The sequence shown here is derived from an EMBL/GenBank/DDBJ whole genome shotgun (WGS) entry which is preliminary data.</text>
</comment>
<reference evidence="4 5" key="1">
    <citation type="journal article" date="2018" name="Syst. Appl. Microbiol.">
        <title>Abditibacterium utsteinense sp. nov., the first cultivated member of candidate phylum FBP, isolated from ice-free Antarctic soil samples.</title>
        <authorList>
            <person name="Tahon G."/>
            <person name="Tytgat B."/>
            <person name="Lebbe L."/>
            <person name="Carlier A."/>
            <person name="Willems A."/>
        </authorList>
    </citation>
    <scope>NUCLEOTIDE SEQUENCE [LARGE SCALE GENOMIC DNA]</scope>
    <source>
        <strain evidence="4 5">LMG 29911</strain>
    </source>
</reference>
<evidence type="ECO:0000256" key="2">
    <source>
        <dbReference type="SAM" id="SignalP"/>
    </source>
</evidence>
<proteinExistence type="predicted"/>
<keyword evidence="2" id="KW-0732">Signal</keyword>
<dbReference type="EMBL" id="NIGF01000007">
    <property type="protein sequence ID" value="PQV64092.1"/>
    <property type="molecule type" value="Genomic_DNA"/>
</dbReference>
<dbReference type="AlphaFoldDB" id="A0A2S8STG1"/>
<sequence>MKTYKPLLFLSILFSLVSIQVVFADDGNPYAEEVPPADNVSENTAVATPVNDFKIEPGVRAGALLLGMNSRAVLALMGKPTELFQRSEGIEEIVWRTPKETETRVILGADAVIQINVSDPKYRDLLGNGVSSPLKTIFARYRAKGYDAPKQAVYGVEDPGGGGYEANIYDDIDAGIAFHLGVQDDFDLNSSPDTLIVHRAGKAALPAKGATPISLAERAAQEKAANAPAPAAPHPANIPHAFGNGLPLTEVVTAEGARAWRTDSVILPGRVFVSALGITKGPDNQSLWNPIISLIIIASQDRPVWQNVNQVTFSWGYRRLALAASKETVADNSGDMPLTSTVLRVRFPFRDFLDLARAGKFVVSVGGASFPVERAQTLGIRALARIGGASDVSLESGASASRSSPKNSAPVSNRAPVGGANEFFPQTRRRTLSQSEVRALSAGDLRLAINEVYARYGLGFRDKELQRRFESLGWYRVRDERTVAIIESRLNRIEHANLDLLVAERKRRS</sequence>
<dbReference type="InParanoid" id="A0A2S8STG1"/>
<feature type="chain" id="PRO_5016329477" evidence="2">
    <location>
        <begin position="25"/>
        <end position="509"/>
    </location>
</feature>
<dbReference type="InterPro" id="IPR038434">
    <property type="entry name" value="YARHG_sf"/>
</dbReference>
<dbReference type="Pfam" id="PF13308">
    <property type="entry name" value="YARHG"/>
    <property type="match status" value="1"/>
</dbReference>
<dbReference type="Proteomes" id="UP000237684">
    <property type="component" value="Unassembled WGS sequence"/>
</dbReference>
<evidence type="ECO:0000313" key="4">
    <source>
        <dbReference type="EMBL" id="PQV64092.1"/>
    </source>
</evidence>
<dbReference type="OrthoDB" id="517663at2"/>
<feature type="compositionally biased region" description="Low complexity" evidence="1">
    <location>
        <begin position="396"/>
        <end position="409"/>
    </location>
</feature>
<keyword evidence="5" id="KW-1185">Reference proteome</keyword>
<dbReference type="InterPro" id="IPR025582">
    <property type="entry name" value="YARHG_dom"/>
</dbReference>
<protein>
    <submittedName>
        <fullName evidence="4">YARHG domain-containing protein</fullName>
    </submittedName>
</protein>
<name>A0A2S8STG1_9BACT</name>
<gene>
    <name evidence="4" type="ORF">B1R32_107117</name>
</gene>
<dbReference type="Gene3D" id="1.20.58.1690">
    <property type="match status" value="1"/>
</dbReference>
<feature type="region of interest" description="Disordered" evidence="1">
    <location>
        <begin position="396"/>
        <end position="425"/>
    </location>
</feature>
<evidence type="ECO:0000259" key="3">
    <source>
        <dbReference type="SMART" id="SM01324"/>
    </source>
</evidence>
<feature type="signal peptide" evidence="2">
    <location>
        <begin position="1"/>
        <end position="24"/>
    </location>
</feature>
<evidence type="ECO:0000256" key="1">
    <source>
        <dbReference type="SAM" id="MobiDB-lite"/>
    </source>
</evidence>
<dbReference type="SMART" id="SM01324">
    <property type="entry name" value="YARHG"/>
    <property type="match status" value="1"/>
</dbReference>
<feature type="domain" description="YARHG" evidence="3">
    <location>
        <begin position="420"/>
        <end position="505"/>
    </location>
</feature>
<accession>A0A2S8STG1</accession>
<evidence type="ECO:0000313" key="5">
    <source>
        <dbReference type="Proteomes" id="UP000237684"/>
    </source>
</evidence>